<sequence>MTTQPPTVGLTGDDDRSALGRAESLLAAFDANHQSLSLAGLVARTNLPRTTTYRTAEHMVRLSWLMRENGRYAIGRRLFEISSLIAFRMQLREAALPYMQDLYEATHATVHLAVRDNLDVLYAEKISGHRRATGASRVGGRLPLYCTAVGKAILAHSPQAVVDAVIDAGLVRYTKTTCTNPGQLRAELGVIRRTGLAYDHGEYEAPVHCVASPIVGPKGLAGAVSVTGTEQTTRVNSLGYAVRMAALGAARDVPDAK</sequence>
<dbReference type="RefSeq" id="WP_278224024.1">
    <property type="nucleotide sequence ID" value="NZ_JAKZMO010000077.1"/>
</dbReference>
<dbReference type="InterPro" id="IPR036390">
    <property type="entry name" value="WH_DNA-bd_sf"/>
</dbReference>
<keyword evidence="7" id="KW-1185">Reference proteome</keyword>
<evidence type="ECO:0000313" key="7">
    <source>
        <dbReference type="Proteomes" id="UP001154266"/>
    </source>
</evidence>
<dbReference type="SUPFAM" id="SSF46785">
    <property type="entry name" value="Winged helix' DNA-binding domain"/>
    <property type="match status" value="1"/>
</dbReference>
<keyword evidence="1" id="KW-0805">Transcription regulation</keyword>
<dbReference type="SUPFAM" id="SSF55781">
    <property type="entry name" value="GAF domain-like"/>
    <property type="match status" value="1"/>
</dbReference>
<evidence type="ECO:0000259" key="4">
    <source>
        <dbReference type="PROSITE" id="PS51077"/>
    </source>
</evidence>
<dbReference type="Pfam" id="PF09339">
    <property type="entry name" value="HTH_IclR"/>
    <property type="match status" value="1"/>
</dbReference>
<dbReference type="InterPro" id="IPR050707">
    <property type="entry name" value="HTH_MetabolicPath_Reg"/>
</dbReference>
<name>A0ABT6GZA8_MYCGU</name>
<keyword evidence="2" id="KW-0238">DNA-binding</keyword>
<gene>
    <name evidence="6" type="ORF">MNO81_29810</name>
</gene>
<dbReference type="PANTHER" id="PTHR30136">
    <property type="entry name" value="HELIX-TURN-HELIX TRANSCRIPTIONAL REGULATOR, ICLR FAMILY"/>
    <property type="match status" value="1"/>
</dbReference>
<dbReference type="InterPro" id="IPR029016">
    <property type="entry name" value="GAF-like_dom_sf"/>
</dbReference>
<protein>
    <submittedName>
        <fullName evidence="6">IclR family transcriptional regulator</fullName>
    </submittedName>
</protein>
<accession>A0ABT6GZA8</accession>
<dbReference type="PANTHER" id="PTHR30136:SF24">
    <property type="entry name" value="HTH-TYPE TRANSCRIPTIONAL REPRESSOR ALLR"/>
    <property type="match status" value="1"/>
</dbReference>
<feature type="domain" description="IclR-ED" evidence="5">
    <location>
        <begin position="77"/>
        <end position="257"/>
    </location>
</feature>
<evidence type="ECO:0000256" key="3">
    <source>
        <dbReference type="ARBA" id="ARBA00023163"/>
    </source>
</evidence>
<reference evidence="6" key="1">
    <citation type="journal article" date="2023" name="Environ. Microbiol.">
        <title>The 2-methylpropene degradation pathway in Mycobacteriaceae family strains.</title>
        <authorList>
            <person name="Helbich S."/>
            <person name="Barrantes I."/>
            <person name="Dos Anjos Borges L.G."/>
            <person name="Pieper D.H."/>
            <person name="Vainshtein Y."/>
            <person name="Sohn K."/>
            <person name="Engesser K.H."/>
        </authorList>
    </citation>
    <scope>NUCLEOTIDE SEQUENCE</scope>
    <source>
        <strain evidence="6">IBE100</strain>
    </source>
</reference>
<dbReference type="InterPro" id="IPR014757">
    <property type="entry name" value="Tscrpt_reg_IclR_C"/>
</dbReference>
<dbReference type="Pfam" id="PF01614">
    <property type="entry name" value="IclR_C"/>
    <property type="match status" value="1"/>
</dbReference>
<dbReference type="Proteomes" id="UP001154266">
    <property type="component" value="Unassembled WGS sequence"/>
</dbReference>
<evidence type="ECO:0000313" key="6">
    <source>
        <dbReference type="EMBL" id="MDG5486999.1"/>
    </source>
</evidence>
<dbReference type="PROSITE" id="PS51078">
    <property type="entry name" value="ICLR_ED"/>
    <property type="match status" value="1"/>
</dbReference>
<dbReference type="Gene3D" id="3.30.450.40">
    <property type="match status" value="1"/>
</dbReference>
<evidence type="ECO:0000256" key="1">
    <source>
        <dbReference type="ARBA" id="ARBA00023015"/>
    </source>
</evidence>
<evidence type="ECO:0000259" key="5">
    <source>
        <dbReference type="PROSITE" id="PS51078"/>
    </source>
</evidence>
<proteinExistence type="predicted"/>
<dbReference type="SMART" id="SM00346">
    <property type="entry name" value="HTH_ICLR"/>
    <property type="match status" value="1"/>
</dbReference>
<dbReference type="InterPro" id="IPR005471">
    <property type="entry name" value="Tscrpt_reg_IclR_N"/>
</dbReference>
<feature type="domain" description="HTH iclR-type" evidence="4">
    <location>
        <begin position="16"/>
        <end position="76"/>
    </location>
</feature>
<comment type="caution">
    <text evidence="6">The sequence shown here is derived from an EMBL/GenBank/DDBJ whole genome shotgun (WGS) entry which is preliminary data.</text>
</comment>
<evidence type="ECO:0000256" key="2">
    <source>
        <dbReference type="ARBA" id="ARBA00023125"/>
    </source>
</evidence>
<organism evidence="6 7">
    <name type="scientific">Mycolicibacterium gadium</name>
    <name type="common">Mycobacterium gadium</name>
    <dbReference type="NCBI Taxonomy" id="1794"/>
    <lineage>
        <taxon>Bacteria</taxon>
        <taxon>Bacillati</taxon>
        <taxon>Actinomycetota</taxon>
        <taxon>Actinomycetes</taxon>
        <taxon>Mycobacteriales</taxon>
        <taxon>Mycobacteriaceae</taxon>
        <taxon>Mycolicibacterium</taxon>
    </lineage>
</organism>
<dbReference type="EMBL" id="JAKZMO010000077">
    <property type="protein sequence ID" value="MDG5486999.1"/>
    <property type="molecule type" value="Genomic_DNA"/>
</dbReference>
<keyword evidence="3" id="KW-0804">Transcription</keyword>
<dbReference type="InterPro" id="IPR036388">
    <property type="entry name" value="WH-like_DNA-bd_sf"/>
</dbReference>
<dbReference type="Gene3D" id="1.10.10.10">
    <property type="entry name" value="Winged helix-like DNA-binding domain superfamily/Winged helix DNA-binding domain"/>
    <property type="match status" value="1"/>
</dbReference>
<dbReference type="PROSITE" id="PS51077">
    <property type="entry name" value="HTH_ICLR"/>
    <property type="match status" value="1"/>
</dbReference>